<dbReference type="AlphaFoldDB" id="A0A3S5ILB6"/>
<dbReference type="Pfam" id="PF04978">
    <property type="entry name" value="MST"/>
    <property type="match status" value="1"/>
</dbReference>
<keyword evidence="3" id="KW-1185">Reference proteome</keyword>
<comment type="caution">
    <text evidence="2">The sequence shown here is derived from an EMBL/GenBank/DDBJ whole genome shotgun (WGS) entry which is preliminary data.</text>
</comment>
<dbReference type="OrthoDB" id="4548523at2"/>
<proteinExistence type="predicted"/>
<sequence length="172" mass="18597">MSLDHPPEATTGARARDTGPPRTGNDEKAVLLGFLEYLRRSVADKAAGVPEPRVRTPGVPSGTSLLGLVKHLACVERFHFLGEEPEDWAGTMRPSPGETAGGVLADYREAIARANEVIDACTDLARPAPRPPRRRGPAPSMRWVLVHMIEETGRHAGHADILREQIDGSTGR</sequence>
<dbReference type="EMBL" id="JNAD02000004">
    <property type="protein sequence ID" value="RKM96691.1"/>
    <property type="molecule type" value="Genomic_DNA"/>
</dbReference>
<dbReference type="InterPro" id="IPR007061">
    <property type="entry name" value="MST-like"/>
</dbReference>
<protein>
    <submittedName>
        <fullName evidence="2">DinB family protein</fullName>
    </submittedName>
</protein>
<gene>
    <name evidence="2" type="ORF">SFRA_011740</name>
</gene>
<dbReference type="InterPro" id="IPR034660">
    <property type="entry name" value="DinB/YfiT-like"/>
</dbReference>
<evidence type="ECO:0000313" key="2">
    <source>
        <dbReference type="EMBL" id="RKM96691.1"/>
    </source>
</evidence>
<feature type="region of interest" description="Disordered" evidence="1">
    <location>
        <begin position="1"/>
        <end position="26"/>
    </location>
</feature>
<dbReference type="Proteomes" id="UP000028058">
    <property type="component" value="Unassembled WGS sequence"/>
</dbReference>
<reference evidence="2 3" key="1">
    <citation type="journal article" date="2014" name="Genome Announc.">
        <title>Draft Genome Sequence of Streptomyces fradiae ATCC 19609, a Strain Highly Sensitive to Antibiotics.</title>
        <authorList>
            <person name="Bekker O.B."/>
            <person name="Klimina K.M."/>
            <person name="Vatlin A.A."/>
            <person name="Zakharevich N.V."/>
            <person name="Kasianov A.S."/>
            <person name="Danilenko V.N."/>
        </authorList>
    </citation>
    <scope>NUCLEOTIDE SEQUENCE [LARGE SCALE GENOMIC DNA]</scope>
    <source>
        <strain evidence="2 3">ATCC 19609</strain>
    </source>
</reference>
<dbReference type="RefSeq" id="WP_043468450.1">
    <property type="nucleotide sequence ID" value="NZ_CP134822.1"/>
</dbReference>
<name>A0A3S5ILB6_9ACTN</name>
<accession>A0A3S5ILB6</accession>
<organism evidence="2 3">
    <name type="scientific">Streptomyces xinghaiensis</name>
    <dbReference type="NCBI Taxonomy" id="1038928"/>
    <lineage>
        <taxon>Bacteria</taxon>
        <taxon>Bacillati</taxon>
        <taxon>Actinomycetota</taxon>
        <taxon>Actinomycetes</taxon>
        <taxon>Kitasatosporales</taxon>
        <taxon>Streptomycetaceae</taxon>
        <taxon>Streptomyces</taxon>
    </lineage>
</organism>
<feature type="compositionally biased region" description="Basic and acidic residues" evidence="1">
    <location>
        <begin position="14"/>
        <end position="26"/>
    </location>
</feature>
<dbReference type="Gene3D" id="1.20.120.450">
    <property type="entry name" value="dinb family like domain"/>
    <property type="match status" value="1"/>
</dbReference>
<dbReference type="SUPFAM" id="SSF109854">
    <property type="entry name" value="DinB/YfiT-like putative metalloenzymes"/>
    <property type="match status" value="1"/>
</dbReference>
<evidence type="ECO:0000313" key="3">
    <source>
        <dbReference type="Proteomes" id="UP000028058"/>
    </source>
</evidence>
<evidence type="ECO:0000256" key="1">
    <source>
        <dbReference type="SAM" id="MobiDB-lite"/>
    </source>
</evidence>